<feature type="compositionally biased region" description="Polar residues" evidence="1">
    <location>
        <begin position="69"/>
        <end position="93"/>
    </location>
</feature>
<proteinExistence type="predicted"/>
<feature type="compositionally biased region" description="Polar residues" evidence="1">
    <location>
        <begin position="50"/>
        <end position="61"/>
    </location>
</feature>
<feature type="compositionally biased region" description="Low complexity" evidence="1">
    <location>
        <begin position="337"/>
        <end position="348"/>
    </location>
</feature>
<evidence type="ECO:0000256" key="1">
    <source>
        <dbReference type="SAM" id="MobiDB-lite"/>
    </source>
</evidence>
<evidence type="ECO:0000313" key="3">
    <source>
        <dbReference type="Proteomes" id="UP000248405"/>
    </source>
</evidence>
<dbReference type="AlphaFoldDB" id="A0A319BJK7"/>
<feature type="compositionally biased region" description="Polar residues" evidence="1">
    <location>
        <begin position="361"/>
        <end position="374"/>
    </location>
</feature>
<feature type="compositionally biased region" description="Polar residues" evidence="1">
    <location>
        <begin position="24"/>
        <end position="40"/>
    </location>
</feature>
<sequence length="412" mass="43691">MANIMNPIDDPSYNVEATGRAFGTSATDLGPNVSTYNNANDRGHSENRHPSSITDSINRSATGDRYDRTSGTSPSTGPYAQGAINPTQKQYLHNTREQPMQHASPIHQSQHNMPGSTDLSYGTNVSTPTVAGFQSSGVEKPSPQMDNYDNTNFSNTREQPGQSSQNVSPRHQPQETMLAATQSSHGSRVPSSTANKFKPDNIEDNTEPRIDSSYGASNAHSTGDHYPQHGSSMHQSQTSMPDTTESRHGTEVPASTATESQAGNARDATDSRVDGVRDTNANAGTTDANKKKGERFEGNEDDDITGEKVNGIAGVIPISGSAGPTTTKTFDPHAELSNASNNVSATASIGNDGEDRKAPARQSNTASSSYNTLRSSDERTSTNPERGTGLGKNSRSGTGLDEVRSVESRSAV</sequence>
<feature type="compositionally biased region" description="Polar residues" evidence="1">
    <location>
        <begin position="381"/>
        <end position="397"/>
    </location>
</feature>
<protein>
    <submittedName>
        <fullName evidence="2">Uncharacterized protein</fullName>
    </submittedName>
</protein>
<name>A0A319BJK7_ASPVC</name>
<dbReference type="OrthoDB" id="4448051at2759"/>
<feature type="compositionally biased region" description="Polar residues" evidence="1">
    <location>
        <begin position="253"/>
        <end position="263"/>
    </location>
</feature>
<accession>A0A319BJK7</accession>
<feature type="compositionally biased region" description="Basic and acidic residues" evidence="1">
    <location>
        <begin position="288"/>
        <end position="298"/>
    </location>
</feature>
<dbReference type="Proteomes" id="UP000248405">
    <property type="component" value="Unassembled WGS sequence"/>
</dbReference>
<reference evidence="2" key="1">
    <citation type="submission" date="2016-12" db="EMBL/GenBank/DDBJ databases">
        <title>The genomes of Aspergillus section Nigri reveals drivers in fungal speciation.</title>
        <authorList>
            <consortium name="DOE Joint Genome Institute"/>
            <person name="Vesth T.C."/>
            <person name="Nybo J."/>
            <person name="Theobald S."/>
            <person name="Brandl J."/>
            <person name="Frisvad J.C."/>
            <person name="Nielsen K.F."/>
            <person name="Lyhne E.K."/>
            <person name="Kogle M.E."/>
            <person name="Kuo A."/>
            <person name="Riley R."/>
            <person name="Clum A."/>
            <person name="Nolan M."/>
            <person name="Lipzen A."/>
            <person name="Salamov A."/>
            <person name="Henrissat B."/>
            <person name="Wiebenga A."/>
            <person name="De Vries R.P."/>
            <person name="Grigoriev I.V."/>
            <person name="Mortensen U.H."/>
            <person name="Andersen M.R."/>
            <person name="Baker S.E."/>
        </authorList>
    </citation>
    <scope>NUCLEOTIDE SEQUENCE [LARGE SCALE GENOMIC DNA]</scope>
    <source>
        <strain evidence="2">CBS 113365</strain>
    </source>
</reference>
<feature type="compositionally biased region" description="Basic and acidic residues" evidence="1">
    <location>
        <begin position="401"/>
        <end position="412"/>
    </location>
</feature>
<feature type="compositionally biased region" description="Basic and acidic residues" evidence="1">
    <location>
        <begin position="267"/>
        <end position="277"/>
    </location>
</feature>
<feature type="compositionally biased region" description="Polar residues" evidence="1">
    <location>
        <begin position="106"/>
        <end position="137"/>
    </location>
</feature>
<evidence type="ECO:0000313" key="2">
    <source>
        <dbReference type="EMBL" id="PYH63468.1"/>
    </source>
</evidence>
<feature type="compositionally biased region" description="Basic and acidic residues" evidence="1">
    <location>
        <begin position="197"/>
        <end position="210"/>
    </location>
</feature>
<dbReference type="RefSeq" id="XP_025557262.1">
    <property type="nucleotide sequence ID" value="XM_025707887.1"/>
</dbReference>
<feature type="compositionally biased region" description="Polar residues" evidence="1">
    <location>
        <begin position="229"/>
        <end position="243"/>
    </location>
</feature>
<dbReference type="GeneID" id="37212479"/>
<feature type="compositionally biased region" description="Polar residues" evidence="1">
    <location>
        <begin position="144"/>
        <end position="195"/>
    </location>
</feature>
<dbReference type="EMBL" id="KZ821653">
    <property type="protein sequence ID" value="PYH63468.1"/>
    <property type="molecule type" value="Genomic_DNA"/>
</dbReference>
<organism evidence="2 3">
    <name type="scientific">Aspergillus vadensis (strain CBS 113365 / IMI 142717 / IBT 24658)</name>
    <dbReference type="NCBI Taxonomy" id="1448311"/>
    <lineage>
        <taxon>Eukaryota</taxon>
        <taxon>Fungi</taxon>
        <taxon>Dikarya</taxon>
        <taxon>Ascomycota</taxon>
        <taxon>Pezizomycotina</taxon>
        <taxon>Eurotiomycetes</taxon>
        <taxon>Eurotiomycetidae</taxon>
        <taxon>Eurotiales</taxon>
        <taxon>Aspergillaceae</taxon>
        <taxon>Aspergillus</taxon>
        <taxon>Aspergillus subgen. Circumdati</taxon>
    </lineage>
</organism>
<gene>
    <name evidence="2" type="ORF">BO88DRAFT_409146</name>
</gene>
<keyword evidence="3" id="KW-1185">Reference proteome</keyword>
<feature type="region of interest" description="Disordered" evidence="1">
    <location>
        <begin position="22"/>
        <end position="412"/>
    </location>
</feature>